<dbReference type="EMBL" id="OCTN01000001">
    <property type="protein sequence ID" value="SOH92226.1"/>
    <property type="molecule type" value="Genomic_DNA"/>
</dbReference>
<proteinExistence type="predicted"/>
<name>A0A2C9CLK1_9RHOB</name>
<organism evidence="3 4">
    <name type="scientific">Pontivivens marinum</name>
    <dbReference type="NCBI Taxonomy" id="1690039"/>
    <lineage>
        <taxon>Bacteria</taxon>
        <taxon>Pseudomonadati</taxon>
        <taxon>Pseudomonadota</taxon>
        <taxon>Alphaproteobacteria</taxon>
        <taxon>Rhodobacterales</taxon>
        <taxon>Paracoccaceae</taxon>
        <taxon>Pontivivens</taxon>
    </lineage>
</organism>
<dbReference type="AlphaFoldDB" id="A0A2C9CLK1"/>
<sequence>MTKVTKMADDTSRFTHESLEDAKTIKTLLTALSKGFSKGQMTLGDGDKELVLDTGGLMTVRIKAQREDGQNQFNLRVSWTDPAQPAPSKGTPQITS</sequence>
<evidence type="ECO:0000313" key="4">
    <source>
        <dbReference type="Proteomes" id="UP000220034"/>
    </source>
</evidence>
<accession>A0A2C9CLK1</accession>
<evidence type="ECO:0000313" key="3">
    <source>
        <dbReference type="EMBL" id="SOH92226.1"/>
    </source>
</evidence>
<feature type="region of interest" description="Disordered" evidence="1">
    <location>
        <begin position="77"/>
        <end position="96"/>
    </location>
</feature>
<dbReference type="Pfam" id="PF20068">
    <property type="entry name" value="Amphi-Trp"/>
    <property type="match status" value="1"/>
</dbReference>
<reference evidence="4" key="1">
    <citation type="submission" date="2017-09" db="EMBL/GenBank/DDBJ databases">
        <authorList>
            <person name="Varghese N."/>
            <person name="Submissions S."/>
        </authorList>
    </citation>
    <scope>NUCLEOTIDE SEQUENCE [LARGE SCALE GENOMIC DNA]</scope>
    <source>
        <strain evidence="4">C7</strain>
    </source>
</reference>
<keyword evidence="4" id="KW-1185">Reference proteome</keyword>
<gene>
    <name evidence="3" type="ORF">SAMN06273572_10167</name>
</gene>
<protein>
    <submittedName>
        <fullName evidence="3">Amphi-Trp domain-containing protein</fullName>
    </submittedName>
</protein>
<evidence type="ECO:0000256" key="1">
    <source>
        <dbReference type="SAM" id="MobiDB-lite"/>
    </source>
</evidence>
<dbReference type="Proteomes" id="UP000220034">
    <property type="component" value="Unassembled WGS sequence"/>
</dbReference>
<evidence type="ECO:0000259" key="2">
    <source>
        <dbReference type="Pfam" id="PF20068"/>
    </source>
</evidence>
<dbReference type="NCBIfam" id="TIGR04354">
    <property type="entry name" value="amphi-Trp"/>
    <property type="match status" value="1"/>
</dbReference>
<dbReference type="InterPro" id="IPR027598">
    <property type="entry name" value="Amphi-Trp_dom"/>
</dbReference>
<feature type="domain" description="Amphi-Trp" evidence="2">
    <location>
        <begin position="8"/>
        <end position="86"/>
    </location>
</feature>